<feature type="transmembrane region" description="Helical" evidence="7">
    <location>
        <begin position="108"/>
        <end position="131"/>
    </location>
</feature>
<evidence type="ECO:0000256" key="6">
    <source>
        <dbReference type="ARBA" id="ARBA00023136"/>
    </source>
</evidence>
<keyword evidence="3" id="KW-1003">Cell membrane</keyword>
<reference evidence="9 10" key="1">
    <citation type="submission" date="2020-08" db="EMBL/GenBank/DDBJ databases">
        <title>Genomic Encyclopedia of Type Strains, Phase III (KMG-III): the genomes of soil and plant-associated and newly described type strains.</title>
        <authorList>
            <person name="Whitman W."/>
        </authorList>
    </citation>
    <scope>NUCLEOTIDE SEQUENCE [LARGE SCALE GENOMIC DNA]</scope>
    <source>
        <strain evidence="9 10">CECT 8234</strain>
    </source>
</reference>
<keyword evidence="10" id="KW-1185">Reference proteome</keyword>
<organism evidence="9 10">
    <name type="scientific">Paenibacillus endophyticus</name>
    <dbReference type="NCBI Taxonomy" id="1294268"/>
    <lineage>
        <taxon>Bacteria</taxon>
        <taxon>Bacillati</taxon>
        <taxon>Bacillota</taxon>
        <taxon>Bacilli</taxon>
        <taxon>Bacillales</taxon>
        <taxon>Paenibacillaceae</taxon>
        <taxon>Paenibacillus</taxon>
    </lineage>
</organism>
<dbReference type="GO" id="GO:0005886">
    <property type="term" value="C:plasma membrane"/>
    <property type="evidence" value="ECO:0007669"/>
    <property type="project" value="UniProtKB-SubCell"/>
</dbReference>
<sequence length="277" mass="31037">MRRNFAPYARHLFLMPLSLLLLVPFYIAVVNAFKTRADILDNPFSLPVLNLTLDNFIRSAVTPSFNIFKAYGTSILITSVSVVLLVVLCSMMSFVFARVSNRFLSVCYLLLLSGLMIPPQVILIPLVKVLAKLGLMFTPQGLILYNIGFYVPFTVFIFVGFIRTLSRELDESAKIDGASQLTIFWKILFPLLRPATASAVIFLCLWIWNDFINPVIILGSTKSYTVTTGIYQAVGQYSTNWEDVFALVVLASAPIFLLYLFMQRQFIAGLTEGSLKG</sequence>
<accession>A0A7W5GB15</accession>
<evidence type="ECO:0000256" key="4">
    <source>
        <dbReference type="ARBA" id="ARBA00022692"/>
    </source>
</evidence>
<keyword evidence="5 7" id="KW-1133">Transmembrane helix</keyword>
<feature type="transmembrane region" description="Helical" evidence="7">
    <location>
        <begin position="143"/>
        <end position="162"/>
    </location>
</feature>
<proteinExistence type="inferred from homology"/>
<dbReference type="PANTHER" id="PTHR43744:SF12">
    <property type="entry name" value="ABC TRANSPORTER PERMEASE PROTEIN MG189-RELATED"/>
    <property type="match status" value="1"/>
</dbReference>
<gene>
    <name evidence="9" type="ORF">FHS16_003969</name>
</gene>
<evidence type="ECO:0000313" key="10">
    <source>
        <dbReference type="Proteomes" id="UP000518605"/>
    </source>
</evidence>
<feature type="transmembrane region" description="Helical" evidence="7">
    <location>
        <begin position="183"/>
        <end position="208"/>
    </location>
</feature>
<evidence type="ECO:0000256" key="2">
    <source>
        <dbReference type="ARBA" id="ARBA00022448"/>
    </source>
</evidence>
<dbReference type="RefSeq" id="WP_221226413.1">
    <property type="nucleotide sequence ID" value="NZ_CBCSLB010000012.1"/>
</dbReference>
<feature type="domain" description="ABC transmembrane type-1" evidence="8">
    <location>
        <begin position="71"/>
        <end position="262"/>
    </location>
</feature>
<comment type="caution">
    <text evidence="9">The sequence shown here is derived from an EMBL/GenBank/DDBJ whole genome shotgun (WGS) entry which is preliminary data.</text>
</comment>
<feature type="transmembrane region" description="Helical" evidence="7">
    <location>
        <begin position="244"/>
        <end position="262"/>
    </location>
</feature>
<dbReference type="InterPro" id="IPR035906">
    <property type="entry name" value="MetI-like_sf"/>
</dbReference>
<evidence type="ECO:0000256" key="7">
    <source>
        <dbReference type="RuleBase" id="RU363032"/>
    </source>
</evidence>
<evidence type="ECO:0000256" key="3">
    <source>
        <dbReference type="ARBA" id="ARBA00022475"/>
    </source>
</evidence>
<dbReference type="PROSITE" id="PS50928">
    <property type="entry name" value="ABC_TM1"/>
    <property type="match status" value="1"/>
</dbReference>
<evidence type="ECO:0000259" key="8">
    <source>
        <dbReference type="PROSITE" id="PS50928"/>
    </source>
</evidence>
<dbReference type="GO" id="GO:0055085">
    <property type="term" value="P:transmembrane transport"/>
    <property type="evidence" value="ECO:0007669"/>
    <property type="project" value="InterPro"/>
</dbReference>
<name>A0A7W5GB15_9BACL</name>
<dbReference type="Gene3D" id="1.10.3720.10">
    <property type="entry name" value="MetI-like"/>
    <property type="match status" value="1"/>
</dbReference>
<evidence type="ECO:0000256" key="1">
    <source>
        <dbReference type="ARBA" id="ARBA00004651"/>
    </source>
</evidence>
<dbReference type="PANTHER" id="PTHR43744">
    <property type="entry name" value="ABC TRANSPORTER PERMEASE PROTEIN MG189-RELATED-RELATED"/>
    <property type="match status" value="1"/>
</dbReference>
<dbReference type="SUPFAM" id="SSF161098">
    <property type="entry name" value="MetI-like"/>
    <property type="match status" value="1"/>
</dbReference>
<dbReference type="InterPro" id="IPR000515">
    <property type="entry name" value="MetI-like"/>
</dbReference>
<evidence type="ECO:0000256" key="5">
    <source>
        <dbReference type="ARBA" id="ARBA00022989"/>
    </source>
</evidence>
<comment type="subcellular location">
    <subcellularLocation>
        <location evidence="1 7">Cell membrane</location>
        <topology evidence="1 7">Multi-pass membrane protein</topology>
    </subcellularLocation>
</comment>
<protein>
    <submittedName>
        <fullName evidence="9">Raffinose/stachyose/melibiose transport system permease protein</fullName>
    </submittedName>
</protein>
<dbReference type="CDD" id="cd06261">
    <property type="entry name" value="TM_PBP2"/>
    <property type="match status" value="1"/>
</dbReference>
<dbReference type="EMBL" id="JACHXW010000012">
    <property type="protein sequence ID" value="MBB3153894.1"/>
    <property type="molecule type" value="Genomic_DNA"/>
</dbReference>
<dbReference type="Pfam" id="PF00528">
    <property type="entry name" value="BPD_transp_1"/>
    <property type="match status" value="1"/>
</dbReference>
<keyword evidence="6 7" id="KW-0472">Membrane</keyword>
<evidence type="ECO:0000313" key="9">
    <source>
        <dbReference type="EMBL" id="MBB3153894.1"/>
    </source>
</evidence>
<feature type="transmembrane region" description="Helical" evidence="7">
    <location>
        <begin position="75"/>
        <end position="96"/>
    </location>
</feature>
<keyword evidence="4 7" id="KW-0812">Transmembrane</keyword>
<keyword evidence="2 7" id="KW-0813">Transport</keyword>
<dbReference type="Proteomes" id="UP000518605">
    <property type="component" value="Unassembled WGS sequence"/>
</dbReference>
<dbReference type="AlphaFoldDB" id="A0A7W5GB15"/>
<comment type="similarity">
    <text evidence="7">Belongs to the binding-protein-dependent transport system permease family.</text>
</comment>